<evidence type="ECO:0000313" key="2">
    <source>
        <dbReference type="Proteomes" id="UP000224203"/>
    </source>
</evidence>
<evidence type="ECO:0008006" key="3">
    <source>
        <dbReference type="Google" id="ProtNLM"/>
    </source>
</evidence>
<gene>
    <name evidence="1" type="ORF">COC69_17175</name>
</gene>
<sequence>MYQVLHVSRSGYYKWEKSHQKSQASTKRTTNERNTMCFPRITLFIWKPEGNVCLTPKRKAHLIKTVARIMKEQG</sequence>
<dbReference type="AlphaFoldDB" id="A0A9X7CM70"/>
<organism evidence="1 2">
    <name type="scientific">Bacillus cereus</name>
    <dbReference type="NCBI Taxonomy" id="1396"/>
    <lineage>
        <taxon>Bacteria</taxon>
        <taxon>Bacillati</taxon>
        <taxon>Bacillota</taxon>
        <taxon>Bacilli</taxon>
        <taxon>Bacillales</taxon>
        <taxon>Bacillaceae</taxon>
        <taxon>Bacillus</taxon>
        <taxon>Bacillus cereus group</taxon>
    </lineage>
</organism>
<comment type="caution">
    <text evidence="1">The sequence shown here is derived from an EMBL/GenBank/DDBJ whole genome shotgun (WGS) entry which is preliminary data.</text>
</comment>
<proteinExistence type="predicted"/>
<accession>A0A9X7CM70</accession>
<reference evidence="1 2" key="1">
    <citation type="submission" date="2017-09" db="EMBL/GenBank/DDBJ databases">
        <title>Large-scale bioinformatics analysis of Bacillus genomes uncovers conserved roles of natural products in bacterial physiology.</title>
        <authorList>
            <consortium name="Agbiome Team Llc"/>
            <person name="Bleich R.M."/>
            <person name="Grubbs K.J."/>
            <person name="Santa Maria K.C."/>
            <person name="Allen S.E."/>
            <person name="Farag S."/>
            <person name="Shank E.A."/>
            <person name="Bowers A."/>
        </authorList>
    </citation>
    <scope>NUCLEOTIDE SEQUENCE [LARGE SCALE GENOMIC DNA]</scope>
    <source>
        <strain evidence="1 2">AFS041711</strain>
    </source>
</reference>
<name>A0A9X7CM70_BACCE</name>
<evidence type="ECO:0000313" key="1">
    <source>
        <dbReference type="EMBL" id="PGS78010.1"/>
    </source>
</evidence>
<dbReference type="EMBL" id="NULI01000097">
    <property type="protein sequence ID" value="PGS78010.1"/>
    <property type="molecule type" value="Genomic_DNA"/>
</dbReference>
<dbReference type="Proteomes" id="UP000224203">
    <property type="component" value="Unassembled WGS sequence"/>
</dbReference>
<protein>
    <recommendedName>
        <fullName evidence="3">Transposase</fullName>
    </recommendedName>
</protein>